<organism evidence="4">
    <name type="scientific">Streptomyces sp. NBC_01393</name>
    <dbReference type="NCBI Taxonomy" id="2903851"/>
    <lineage>
        <taxon>Bacteria</taxon>
        <taxon>Bacillati</taxon>
        <taxon>Actinomycetota</taxon>
        <taxon>Actinomycetes</taxon>
        <taxon>Kitasatosporales</taxon>
        <taxon>Streptomycetaceae</taxon>
        <taxon>Streptomyces</taxon>
    </lineage>
</organism>
<evidence type="ECO:0000256" key="2">
    <source>
        <dbReference type="SAM" id="MobiDB-lite"/>
    </source>
</evidence>
<dbReference type="Gene3D" id="3.50.50.60">
    <property type="entry name" value="FAD/NAD(P)-binding domain"/>
    <property type="match status" value="1"/>
</dbReference>
<dbReference type="PRINTS" id="PR00368">
    <property type="entry name" value="FADPNR"/>
</dbReference>
<protein>
    <submittedName>
        <fullName evidence="4">Lysine N(6)-hydroxylase/L-ornithine N(5)-oxygenase family protein</fullName>
    </submittedName>
</protein>
<proteinExistence type="predicted"/>
<dbReference type="Pfam" id="PF07992">
    <property type="entry name" value="Pyr_redox_2"/>
    <property type="match status" value="1"/>
</dbReference>
<keyword evidence="1" id="KW-0560">Oxidoreductase</keyword>
<dbReference type="AlphaFoldDB" id="A0AAU3HYE9"/>
<dbReference type="PANTHER" id="PTHR43539">
    <property type="entry name" value="FLAVIN-BINDING MONOOXYGENASE-LIKE PROTEIN (AFU_ORTHOLOGUE AFUA_4G09220)"/>
    <property type="match status" value="1"/>
</dbReference>
<evidence type="ECO:0000256" key="1">
    <source>
        <dbReference type="ARBA" id="ARBA00023002"/>
    </source>
</evidence>
<reference evidence="4" key="1">
    <citation type="submission" date="2022-10" db="EMBL/GenBank/DDBJ databases">
        <title>The complete genomes of actinobacterial strains from the NBC collection.</title>
        <authorList>
            <person name="Joergensen T.S."/>
            <person name="Alvarez Arevalo M."/>
            <person name="Sterndorff E.B."/>
            <person name="Faurdal D."/>
            <person name="Vuksanovic O."/>
            <person name="Mourched A.-S."/>
            <person name="Charusanti P."/>
            <person name="Shaw S."/>
            <person name="Blin K."/>
            <person name="Weber T."/>
        </authorList>
    </citation>
    <scope>NUCLEOTIDE SEQUENCE</scope>
    <source>
        <strain evidence="4">NBC_01393</strain>
    </source>
</reference>
<evidence type="ECO:0000313" key="4">
    <source>
        <dbReference type="EMBL" id="WTZ08032.1"/>
    </source>
</evidence>
<gene>
    <name evidence="4" type="ORF">OG699_08570</name>
</gene>
<dbReference type="PANTHER" id="PTHR43539:SF91">
    <property type="entry name" value="FAD-DEPENDENT URATE HYDROXYLASE"/>
    <property type="match status" value="1"/>
</dbReference>
<dbReference type="InterPro" id="IPR023753">
    <property type="entry name" value="FAD/NAD-binding_dom"/>
</dbReference>
<sequence length="429" mass="45895">MPMNTRFGARHGAAGSRGIHDAPQQLPTVVIGAGPYGLATAAWLSAAGTPRRVFGEPMECWHANMPEGMFLKSVPAASSLSAPESGYRLEDFRTARGRGPVGDRYPIPVEEMIAYGRWFQERRVPELERRRVRTVVPVDGLFGVTLDSGEEFLAENVVMATGLVPFAHEPAELAGLLPAERVSHTSRHRDLGRFSGQRVAVLGAGQSALESAALLHEAGAFPTVIARAASVAFGSPPDTDRPCDRPRPVRILKPGSPLGPGWSLLACSHGGRAIRRLPQGLRLRLLHKVLGPSGGWWLKDRVDDRIPVLCGRTVRSAGVEDGMVRLELGGMDTGGRTETLRADHLLLATGYRVDVDRLELLAPELRREVETFHGAPGLSSGFESSVPGLFFTGLAAAPTFGPVLRFVAGTGFAARRLAGSVAAGTRARP</sequence>
<evidence type="ECO:0000259" key="3">
    <source>
        <dbReference type="Pfam" id="PF07992"/>
    </source>
</evidence>
<dbReference type="GO" id="GO:0004497">
    <property type="term" value="F:monooxygenase activity"/>
    <property type="evidence" value="ECO:0007669"/>
    <property type="project" value="TreeGrafter"/>
</dbReference>
<dbReference type="InterPro" id="IPR050982">
    <property type="entry name" value="Auxin_biosynth/cation_transpt"/>
</dbReference>
<feature type="domain" description="FAD/NAD(P)-binding" evidence="3">
    <location>
        <begin position="28"/>
        <end position="231"/>
    </location>
</feature>
<accession>A0AAU3HYE9</accession>
<dbReference type="SUPFAM" id="SSF51905">
    <property type="entry name" value="FAD/NAD(P)-binding domain"/>
    <property type="match status" value="1"/>
</dbReference>
<feature type="region of interest" description="Disordered" evidence="2">
    <location>
        <begin position="1"/>
        <end position="20"/>
    </location>
</feature>
<dbReference type="PRINTS" id="PR00411">
    <property type="entry name" value="PNDRDTASEI"/>
</dbReference>
<dbReference type="GO" id="GO:0050660">
    <property type="term" value="F:flavin adenine dinucleotide binding"/>
    <property type="evidence" value="ECO:0007669"/>
    <property type="project" value="TreeGrafter"/>
</dbReference>
<dbReference type="EMBL" id="CP109546">
    <property type="protein sequence ID" value="WTZ08032.1"/>
    <property type="molecule type" value="Genomic_DNA"/>
</dbReference>
<name>A0AAU3HYE9_9ACTN</name>
<dbReference type="InterPro" id="IPR036188">
    <property type="entry name" value="FAD/NAD-bd_sf"/>
</dbReference>